<evidence type="ECO:0000256" key="1">
    <source>
        <dbReference type="SAM" id="Phobius"/>
    </source>
</evidence>
<keyword evidence="1" id="KW-0472">Membrane</keyword>
<name>A0A8S1JRM8_PARPR</name>
<dbReference type="AlphaFoldDB" id="A0A8S1JRM8"/>
<protein>
    <submittedName>
        <fullName evidence="2">Uncharacterized protein</fullName>
    </submittedName>
</protein>
<dbReference type="EMBL" id="CAJJDM010000006">
    <property type="protein sequence ID" value="CAD8045263.1"/>
    <property type="molecule type" value="Genomic_DNA"/>
</dbReference>
<keyword evidence="3" id="KW-1185">Reference proteome</keyword>
<accession>A0A8S1JRM8</accession>
<evidence type="ECO:0000313" key="3">
    <source>
        <dbReference type="Proteomes" id="UP000688137"/>
    </source>
</evidence>
<sequence length="44" mass="5223">MKIHNTWFAQATYLGIIGAFVFATTRFTVPEYRLYYRVAKVQHL</sequence>
<feature type="transmembrane region" description="Helical" evidence="1">
    <location>
        <begin position="6"/>
        <end position="29"/>
    </location>
</feature>
<gene>
    <name evidence="2" type="ORF">PPRIM_AZ9-3.1.T0090289</name>
</gene>
<evidence type="ECO:0000313" key="2">
    <source>
        <dbReference type="EMBL" id="CAD8045263.1"/>
    </source>
</evidence>
<keyword evidence="1" id="KW-0812">Transmembrane</keyword>
<organism evidence="2 3">
    <name type="scientific">Paramecium primaurelia</name>
    <dbReference type="NCBI Taxonomy" id="5886"/>
    <lineage>
        <taxon>Eukaryota</taxon>
        <taxon>Sar</taxon>
        <taxon>Alveolata</taxon>
        <taxon>Ciliophora</taxon>
        <taxon>Intramacronucleata</taxon>
        <taxon>Oligohymenophorea</taxon>
        <taxon>Peniculida</taxon>
        <taxon>Parameciidae</taxon>
        <taxon>Paramecium</taxon>
    </lineage>
</organism>
<reference evidence="2" key="1">
    <citation type="submission" date="2021-01" db="EMBL/GenBank/DDBJ databases">
        <authorList>
            <consortium name="Genoscope - CEA"/>
            <person name="William W."/>
        </authorList>
    </citation>
    <scope>NUCLEOTIDE SEQUENCE</scope>
</reference>
<proteinExistence type="predicted"/>
<keyword evidence="1" id="KW-1133">Transmembrane helix</keyword>
<comment type="caution">
    <text evidence="2">The sequence shown here is derived from an EMBL/GenBank/DDBJ whole genome shotgun (WGS) entry which is preliminary data.</text>
</comment>
<dbReference type="Proteomes" id="UP000688137">
    <property type="component" value="Unassembled WGS sequence"/>
</dbReference>